<dbReference type="InterPro" id="IPR053135">
    <property type="entry name" value="AKR2_Oxidoreductase"/>
</dbReference>
<feature type="domain" description="NADP-dependent oxidoreductase" evidence="1">
    <location>
        <begin position="15"/>
        <end position="318"/>
    </location>
</feature>
<protein>
    <submittedName>
        <fullName evidence="2">Oxidoreductase</fullName>
    </submittedName>
</protein>
<dbReference type="InterPro" id="IPR023210">
    <property type="entry name" value="NADP_OxRdtase_dom"/>
</dbReference>
<evidence type="ECO:0000259" key="1">
    <source>
        <dbReference type="Pfam" id="PF00248"/>
    </source>
</evidence>
<organism evidence="2 3">
    <name type="scientific">Aquisalinus flavus</name>
    <dbReference type="NCBI Taxonomy" id="1526572"/>
    <lineage>
        <taxon>Bacteria</taxon>
        <taxon>Pseudomonadati</taxon>
        <taxon>Pseudomonadota</taxon>
        <taxon>Alphaproteobacteria</taxon>
        <taxon>Parvularculales</taxon>
        <taxon>Parvularculaceae</taxon>
        <taxon>Aquisalinus</taxon>
    </lineage>
</organism>
<dbReference type="EMBL" id="BMGH01000001">
    <property type="protein sequence ID" value="GGD15231.1"/>
    <property type="molecule type" value="Genomic_DNA"/>
</dbReference>
<accession>A0A8J2V3Q0</accession>
<reference evidence="2" key="1">
    <citation type="journal article" date="2014" name="Int. J. Syst. Evol. Microbiol.">
        <title>Complete genome sequence of Corynebacterium casei LMG S-19264T (=DSM 44701T), isolated from a smear-ripened cheese.</title>
        <authorList>
            <consortium name="US DOE Joint Genome Institute (JGI-PGF)"/>
            <person name="Walter F."/>
            <person name="Albersmeier A."/>
            <person name="Kalinowski J."/>
            <person name="Ruckert C."/>
        </authorList>
    </citation>
    <scope>NUCLEOTIDE SEQUENCE</scope>
    <source>
        <strain evidence="2">CGMCC 1.12921</strain>
    </source>
</reference>
<comment type="caution">
    <text evidence="2">The sequence shown here is derived from an EMBL/GenBank/DDBJ whole genome shotgun (WGS) entry which is preliminary data.</text>
</comment>
<dbReference type="CDD" id="cd19086">
    <property type="entry name" value="AKR_AKR11C1"/>
    <property type="match status" value="1"/>
</dbReference>
<name>A0A8J2V3Q0_9PROT</name>
<dbReference type="Gene3D" id="3.20.20.100">
    <property type="entry name" value="NADP-dependent oxidoreductase domain"/>
    <property type="match status" value="1"/>
</dbReference>
<dbReference type="PANTHER" id="PTHR43312">
    <property type="entry name" value="D-THREO-ALDOSE 1-DEHYDROGENASE"/>
    <property type="match status" value="1"/>
</dbReference>
<gene>
    <name evidence="2" type="ORF">GCM10011342_24990</name>
</gene>
<dbReference type="RefSeq" id="WP_188158096.1">
    <property type="nucleotide sequence ID" value="NZ_BMGH01000001.1"/>
</dbReference>
<sequence>MKNRLFGTDGPAVSEIGLGCWQLGGADWGDVSEDDALDILHTAVDAGISFIDTADVYGMGRSESLIGRFLDQRGHRDDLFIATKIGRRPEAGFPGTFEKEMMRAHIEDCLTHLKTDSLDLVQLHCIGEGELEKGEVFEHLRQFKSEGLIKRFGASIETVSQAKHALKAEGLSSLQLIFNMLRQTMADEILPAAHDKGIAIIVRLPLASGLLAGKYNKDQPFAENDHRNFNRDGGAFYVGETFAGLPFETGLDFVEKLRPVLPQESSMADAAQRWVLDHPQVTTVITGASSPDQVRANAKVSSLDPLDDALHEELKSFYRRDVMGKIRGEI</sequence>
<dbReference type="InterPro" id="IPR036812">
    <property type="entry name" value="NAD(P)_OxRdtase_dom_sf"/>
</dbReference>
<dbReference type="Proteomes" id="UP000613582">
    <property type="component" value="Unassembled WGS sequence"/>
</dbReference>
<dbReference type="Pfam" id="PF00248">
    <property type="entry name" value="Aldo_ket_red"/>
    <property type="match status" value="1"/>
</dbReference>
<evidence type="ECO:0000313" key="2">
    <source>
        <dbReference type="EMBL" id="GGD15231.1"/>
    </source>
</evidence>
<evidence type="ECO:0000313" key="3">
    <source>
        <dbReference type="Proteomes" id="UP000613582"/>
    </source>
</evidence>
<dbReference type="AlphaFoldDB" id="A0A8J2V3Q0"/>
<reference evidence="2" key="2">
    <citation type="submission" date="2020-09" db="EMBL/GenBank/DDBJ databases">
        <authorList>
            <person name="Sun Q."/>
            <person name="Zhou Y."/>
        </authorList>
    </citation>
    <scope>NUCLEOTIDE SEQUENCE</scope>
    <source>
        <strain evidence="2">CGMCC 1.12921</strain>
    </source>
</reference>
<dbReference type="PANTHER" id="PTHR43312:SF1">
    <property type="entry name" value="NADP-DEPENDENT OXIDOREDUCTASE DOMAIN-CONTAINING PROTEIN"/>
    <property type="match status" value="1"/>
</dbReference>
<dbReference type="SUPFAM" id="SSF51430">
    <property type="entry name" value="NAD(P)-linked oxidoreductase"/>
    <property type="match status" value="1"/>
</dbReference>
<keyword evidence="3" id="KW-1185">Reference proteome</keyword>
<proteinExistence type="predicted"/>